<proteinExistence type="predicted"/>
<dbReference type="OrthoDB" id="1684456at2"/>
<evidence type="ECO:0000313" key="3">
    <source>
        <dbReference type="EMBL" id="SHJ03096.1"/>
    </source>
</evidence>
<organism evidence="3 4">
    <name type="scientific">Propionispora hippei DSM 15287</name>
    <dbReference type="NCBI Taxonomy" id="1123003"/>
    <lineage>
        <taxon>Bacteria</taxon>
        <taxon>Bacillati</taxon>
        <taxon>Bacillota</taxon>
        <taxon>Negativicutes</taxon>
        <taxon>Selenomonadales</taxon>
        <taxon>Sporomusaceae</taxon>
        <taxon>Propionispora</taxon>
    </lineage>
</organism>
<dbReference type="EMBL" id="FQZD01000011">
    <property type="protein sequence ID" value="SHJ03096.1"/>
    <property type="molecule type" value="Genomic_DNA"/>
</dbReference>
<protein>
    <submittedName>
        <fullName evidence="3">Uncharacterized protein</fullName>
    </submittedName>
</protein>
<evidence type="ECO:0000256" key="2">
    <source>
        <dbReference type="SAM" id="MobiDB-lite"/>
    </source>
</evidence>
<feature type="region of interest" description="Disordered" evidence="2">
    <location>
        <begin position="122"/>
        <end position="151"/>
    </location>
</feature>
<feature type="compositionally biased region" description="Basic and acidic residues" evidence="2">
    <location>
        <begin position="167"/>
        <end position="184"/>
    </location>
</feature>
<sequence>MAIDQNGLNSLLAAFTPYNNMTALREQRANLLRRLQQSTEVGKPDNVLHQEGDRKSDLRQLAAVDQQIAQTMYDEVAGRLEEERLKREAALARKERDKERALARHERFLENRSMSKLLSAAGRTTAEPRGLYSNSLSNGQGDKSYTSDVERDVQESVQYGIAAAEVASRRKNAESKAQVEESGQRHRTVHRKKNKSVNITV</sequence>
<feature type="compositionally biased region" description="Basic residues" evidence="2">
    <location>
        <begin position="185"/>
        <end position="195"/>
    </location>
</feature>
<keyword evidence="4" id="KW-1185">Reference proteome</keyword>
<reference evidence="3 4" key="1">
    <citation type="submission" date="2016-11" db="EMBL/GenBank/DDBJ databases">
        <authorList>
            <person name="Varghese N."/>
            <person name="Submissions S."/>
        </authorList>
    </citation>
    <scope>NUCLEOTIDE SEQUENCE [LARGE SCALE GENOMIC DNA]</scope>
    <source>
        <strain evidence="3 4">DSM 15287</strain>
    </source>
</reference>
<keyword evidence="1" id="KW-0175">Coiled coil</keyword>
<evidence type="ECO:0000313" key="4">
    <source>
        <dbReference type="Proteomes" id="UP000322917"/>
    </source>
</evidence>
<dbReference type="AlphaFoldDB" id="A0A1M6FZJ0"/>
<feature type="coiled-coil region" evidence="1">
    <location>
        <begin position="80"/>
        <end position="111"/>
    </location>
</feature>
<dbReference type="Proteomes" id="UP000322917">
    <property type="component" value="Unassembled WGS sequence"/>
</dbReference>
<evidence type="ECO:0000256" key="1">
    <source>
        <dbReference type="SAM" id="Coils"/>
    </source>
</evidence>
<gene>
    <name evidence="3" type="ORF">SAMN02745170_01564</name>
</gene>
<dbReference type="RefSeq" id="WP_149734363.1">
    <property type="nucleotide sequence ID" value="NZ_FQZD01000011.1"/>
</dbReference>
<feature type="compositionally biased region" description="Polar residues" evidence="2">
    <location>
        <begin position="132"/>
        <end position="147"/>
    </location>
</feature>
<accession>A0A1M6FZJ0</accession>
<name>A0A1M6FZJ0_9FIRM</name>
<feature type="region of interest" description="Disordered" evidence="2">
    <location>
        <begin position="165"/>
        <end position="201"/>
    </location>
</feature>